<name>A0A5N4BSA3_9FLAO</name>
<reference evidence="1 2" key="1">
    <citation type="journal article" date="2019" name="Stand. Genomic Sci.">
        <title>Draft Whole-Genome Sequence of a Novel Chryseobacterium viscerum Strain Isolated from Fresh Water at Dripping Springs, New Mexico.</title>
        <authorList>
            <person name="Kyndt J.A."/>
            <person name="Moore T.C."/>
        </authorList>
    </citation>
    <scope>NUCLEOTIDE SEQUENCE [LARGE SCALE GENOMIC DNA]</scope>
    <source>
        <strain evidence="1 2">DPS</strain>
    </source>
</reference>
<comment type="caution">
    <text evidence="1">The sequence shown here is derived from an EMBL/GenBank/DDBJ whole genome shotgun (WGS) entry which is preliminary data.</text>
</comment>
<protein>
    <submittedName>
        <fullName evidence="1">Uncharacterized protein</fullName>
    </submittedName>
</protein>
<dbReference type="RefSeq" id="WP_152289778.1">
    <property type="nucleotide sequence ID" value="NZ_VTPV01000004.1"/>
</dbReference>
<sequence>MNIFKRFLVRKWPGKRSTFAVPMKKSFYISVTFLLILFLTIMTGLSSDRKNNAHESYSKDQVGLKSSESVQHGMLFIASIAENDFDADKAFFDLPFILFAYHKVLWGINLNANVAAGSASESVHHYHLPKYLLFHNLKISIS</sequence>
<organism evidence="1 2">
    <name type="scientific">Chryseobacterium viscerum</name>
    <dbReference type="NCBI Taxonomy" id="1037377"/>
    <lineage>
        <taxon>Bacteria</taxon>
        <taxon>Pseudomonadati</taxon>
        <taxon>Bacteroidota</taxon>
        <taxon>Flavobacteriia</taxon>
        <taxon>Flavobacteriales</taxon>
        <taxon>Weeksellaceae</taxon>
        <taxon>Chryseobacterium group</taxon>
        <taxon>Chryseobacterium</taxon>
    </lineage>
</organism>
<accession>A0A5N4BSA3</accession>
<dbReference type="Proteomes" id="UP000326384">
    <property type="component" value="Unassembled WGS sequence"/>
</dbReference>
<gene>
    <name evidence="1" type="ORF">F8D52_09570</name>
</gene>
<keyword evidence="2" id="KW-1185">Reference proteome</keyword>
<dbReference type="EMBL" id="VTPV01000004">
    <property type="protein sequence ID" value="KAB1231301.1"/>
    <property type="molecule type" value="Genomic_DNA"/>
</dbReference>
<evidence type="ECO:0000313" key="1">
    <source>
        <dbReference type="EMBL" id="KAB1231301.1"/>
    </source>
</evidence>
<evidence type="ECO:0000313" key="2">
    <source>
        <dbReference type="Proteomes" id="UP000326384"/>
    </source>
</evidence>
<proteinExistence type="predicted"/>